<protein>
    <recommendedName>
        <fullName evidence="3">DUF5640 domain-containing protein</fullName>
    </recommendedName>
</protein>
<evidence type="ECO:0000313" key="1">
    <source>
        <dbReference type="EMBL" id="BBH27816.1"/>
    </source>
</evidence>
<dbReference type="Proteomes" id="UP000268059">
    <property type="component" value="Chromosome"/>
</dbReference>
<dbReference type="RefSeq" id="WP_125120512.1">
    <property type="nucleotide sequence ID" value="NZ_AP019309.1"/>
</dbReference>
<gene>
    <name evidence="1" type="ORF">SG0102_27500</name>
</gene>
<name>A0A3G9JB57_9FIRM</name>
<evidence type="ECO:0008006" key="3">
    <source>
        <dbReference type="Google" id="ProtNLM"/>
    </source>
</evidence>
<reference evidence="1 2" key="1">
    <citation type="submission" date="2018-11" db="EMBL/GenBank/DDBJ databases">
        <title>Novel Erysipelotrichaceae bacterium isolated from small intestine of a swine.</title>
        <authorList>
            <person name="Kim J.S."/>
            <person name="Choe H."/>
            <person name="Lee Y.R."/>
            <person name="Kim K.M."/>
            <person name="Park D.S."/>
        </authorList>
    </citation>
    <scope>NUCLEOTIDE SEQUENCE [LARGE SCALE GENOMIC DNA]</scope>
    <source>
        <strain evidence="1 2">SG0102</strain>
    </source>
</reference>
<dbReference type="InParanoid" id="A0A3G9JB57"/>
<accession>A0A3G9JB57</accession>
<proteinExistence type="predicted"/>
<organism evidence="1 2">
    <name type="scientific">Intestinibaculum porci</name>
    <dbReference type="NCBI Taxonomy" id="2487118"/>
    <lineage>
        <taxon>Bacteria</taxon>
        <taxon>Bacillati</taxon>
        <taxon>Bacillota</taxon>
        <taxon>Erysipelotrichia</taxon>
        <taxon>Erysipelotrichales</taxon>
        <taxon>Erysipelotrichaceae</taxon>
        <taxon>Intestinibaculum</taxon>
    </lineage>
</organism>
<dbReference type="EMBL" id="AP019309">
    <property type="protein sequence ID" value="BBH27816.1"/>
    <property type="molecule type" value="Genomic_DNA"/>
</dbReference>
<keyword evidence="2" id="KW-1185">Reference proteome</keyword>
<evidence type="ECO:0000313" key="2">
    <source>
        <dbReference type="Proteomes" id="UP000268059"/>
    </source>
</evidence>
<sequence>MKKYYWGFVAAMLAISLWGVMSRFQSTHSTSQNQQLILGTWQNINNQETLTFTKTKVTITTDMKTTMAYQLSGNKLTFRGHKYTINLLNEKRLLITYRNGTKMYSEDYQKA</sequence>
<dbReference type="AlphaFoldDB" id="A0A3G9JB57"/>
<dbReference type="KEGG" id="ebm:SG0102_27500"/>